<dbReference type="AlphaFoldDB" id="A0A9E5DLH7"/>
<dbReference type="GO" id="GO:0016020">
    <property type="term" value="C:membrane"/>
    <property type="evidence" value="ECO:0007669"/>
    <property type="project" value="UniProtKB-SubCell"/>
</dbReference>
<keyword evidence="5 6" id="KW-0472">Membrane</keyword>
<dbReference type="Pfam" id="PF07690">
    <property type="entry name" value="MFS_1"/>
    <property type="match status" value="2"/>
</dbReference>
<feature type="transmembrane region" description="Helical" evidence="6">
    <location>
        <begin position="303"/>
        <end position="321"/>
    </location>
</feature>
<evidence type="ECO:0000256" key="6">
    <source>
        <dbReference type="SAM" id="Phobius"/>
    </source>
</evidence>
<keyword evidence="10" id="KW-1185">Reference proteome</keyword>
<feature type="transmembrane region" description="Helical" evidence="6">
    <location>
        <begin position="333"/>
        <end position="351"/>
    </location>
</feature>
<evidence type="ECO:0000256" key="4">
    <source>
        <dbReference type="ARBA" id="ARBA00022989"/>
    </source>
</evidence>
<feature type="transmembrane region" description="Helical" evidence="6">
    <location>
        <begin position="16"/>
        <end position="38"/>
    </location>
</feature>
<keyword evidence="3 6" id="KW-0812">Transmembrane</keyword>
<dbReference type="Gene3D" id="1.20.1250.20">
    <property type="entry name" value="MFS general substrate transporter like domains"/>
    <property type="match status" value="1"/>
</dbReference>
<feature type="transmembrane region" description="Helical" evidence="6">
    <location>
        <begin position="208"/>
        <end position="225"/>
    </location>
</feature>
<feature type="transmembrane region" description="Helical" evidence="6">
    <location>
        <begin position="171"/>
        <end position="188"/>
    </location>
</feature>
<keyword evidence="2" id="KW-0813">Transport</keyword>
<feature type="domain" description="Major facilitator superfamily (MFS) profile" evidence="7">
    <location>
        <begin position="16"/>
        <end position="462"/>
    </location>
</feature>
<feature type="transmembrane region" description="Helical" evidence="6">
    <location>
        <begin position="111"/>
        <end position="132"/>
    </location>
</feature>
<evidence type="ECO:0000313" key="9">
    <source>
        <dbReference type="EMBL" id="MCZ3371880.1"/>
    </source>
</evidence>
<feature type="transmembrane region" description="Helical" evidence="6">
    <location>
        <begin position="357"/>
        <end position="382"/>
    </location>
</feature>
<dbReference type="PRINTS" id="PR01036">
    <property type="entry name" value="TCRTETB"/>
</dbReference>
<comment type="subcellular location">
    <subcellularLocation>
        <location evidence="1">Membrane</location>
        <topology evidence="1">Multi-pass membrane protein</topology>
    </subcellularLocation>
</comment>
<feature type="transmembrane region" description="Helical" evidence="6">
    <location>
        <begin position="435"/>
        <end position="458"/>
    </location>
</feature>
<dbReference type="Gene3D" id="1.20.1720.10">
    <property type="entry name" value="Multidrug resistance protein D"/>
    <property type="match status" value="1"/>
</dbReference>
<dbReference type="EMBL" id="JAPVER010000020">
    <property type="protein sequence ID" value="MCZ3366372.1"/>
    <property type="molecule type" value="Genomic_DNA"/>
</dbReference>
<sequence>METQISNGKKVDKTTVLLIATMASFLTPFMGTSLIIALPTIANELAVNAILLSWISTAYILTGAMFAVPFGKIADVYGMKKIFTYGIIILTVSTFLAAVSPSAEFLIVTRAVQGVSSAMIMVTGLAMITSVFPPQERGRAIGINLTVGYAGLVMGPVLGGFLTQYLGWRSIFYLIVPLGLLVSVLIFWKMKGNEWAECKGEKLDRWGTLLYIIMLALVLIGFSTITDTLGMIMVILGIMGFISFVMWELKVKNPVLEVKLFFKNKKFAFSNLATFISYISTFAVSFLLSLYLQFIKGFDPRTAGLILVIQTIFMVILSPVAGRLSDKFDPGKLASMGMGIITVGLLILALITAETSLYIIILALAIIGIGIGIFSAPNANVIMGSVEKKYMGLSSAILSTMRILGQTFGMGLILVIFAVYIGAVQFSPQNYPELLISIKITFTISVVLSLIAVFASLARNRK</sequence>
<dbReference type="Proteomes" id="UP001068021">
    <property type="component" value="Unassembled WGS sequence"/>
</dbReference>
<feature type="transmembrane region" description="Helical" evidence="6">
    <location>
        <begin position="269"/>
        <end position="291"/>
    </location>
</feature>
<evidence type="ECO:0000256" key="1">
    <source>
        <dbReference type="ARBA" id="ARBA00004141"/>
    </source>
</evidence>
<dbReference type="PANTHER" id="PTHR42718:SF9">
    <property type="entry name" value="MAJOR FACILITATOR SUPERFAMILY MULTIDRUG TRANSPORTER MFSC"/>
    <property type="match status" value="1"/>
</dbReference>
<evidence type="ECO:0000313" key="10">
    <source>
        <dbReference type="Proteomes" id="UP001068021"/>
    </source>
</evidence>
<gene>
    <name evidence="9" type="ORF">O3H35_04485</name>
    <name evidence="8" type="ORF">O3H54_10820</name>
</gene>
<organism evidence="9">
    <name type="scientific">Methanobacterium veterum</name>
    <dbReference type="NCBI Taxonomy" id="408577"/>
    <lineage>
        <taxon>Archaea</taxon>
        <taxon>Methanobacteriati</taxon>
        <taxon>Methanobacteriota</taxon>
        <taxon>Methanomada group</taxon>
        <taxon>Methanobacteria</taxon>
        <taxon>Methanobacteriales</taxon>
        <taxon>Methanobacteriaceae</taxon>
        <taxon>Methanobacterium</taxon>
    </lineage>
</organism>
<feature type="transmembrane region" description="Helical" evidence="6">
    <location>
        <begin position="50"/>
        <end position="70"/>
    </location>
</feature>
<dbReference type="InterPro" id="IPR020846">
    <property type="entry name" value="MFS_dom"/>
</dbReference>
<reference evidence="9" key="1">
    <citation type="submission" date="2022-12" db="EMBL/GenBank/DDBJ databases">
        <title>Reclassification of two methanogenic archaea species isolated from the Kolyma lowland permafrost.</title>
        <authorList>
            <person name="Trubitsyn V.E."/>
            <person name="Rivkina E.M."/>
            <person name="Shcherbakova V.A."/>
        </authorList>
    </citation>
    <scope>NUCLEOTIDE SEQUENCE</scope>
    <source>
        <strain evidence="8">M2</strain>
        <strain evidence="9">MK4</strain>
    </source>
</reference>
<accession>A0A9E5DLH7</accession>
<dbReference type="Proteomes" id="UP001074446">
    <property type="component" value="Unassembled WGS sequence"/>
</dbReference>
<dbReference type="RefSeq" id="WP_048082947.1">
    <property type="nucleotide sequence ID" value="NZ_JAPVER010000020.1"/>
</dbReference>
<dbReference type="SUPFAM" id="SSF103473">
    <property type="entry name" value="MFS general substrate transporter"/>
    <property type="match status" value="1"/>
</dbReference>
<dbReference type="EMBL" id="JAPVES010000029">
    <property type="protein sequence ID" value="MCZ3371880.1"/>
    <property type="molecule type" value="Genomic_DNA"/>
</dbReference>
<comment type="caution">
    <text evidence="9">The sequence shown here is derived from an EMBL/GenBank/DDBJ whole genome shotgun (WGS) entry which is preliminary data.</text>
</comment>
<name>A0A9E5DLH7_9EURY</name>
<dbReference type="GO" id="GO:0022857">
    <property type="term" value="F:transmembrane transporter activity"/>
    <property type="evidence" value="ECO:0007669"/>
    <property type="project" value="InterPro"/>
</dbReference>
<evidence type="ECO:0000259" key="7">
    <source>
        <dbReference type="PROSITE" id="PS50850"/>
    </source>
</evidence>
<dbReference type="InterPro" id="IPR036259">
    <property type="entry name" value="MFS_trans_sf"/>
</dbReference>
<feature type="transmembrane region" description="Helical" evidence="6">
    <location>
        <begin position="403"/>
        <end position="423"/>
    </location>
</feature>
<evidence type="ECO:0000256" key="3">
    <source>
        <dbReference type="ARBA" id="ARBA00022692"/>
    </source>
</evidence>
<evidence type="ECO:0000256" key="5">
    <source>
        <dbReference type="ARBA" id="ARBA00023136"/>
    </source>
</evidence>
<evidence type="ECO:0000256" key="2">
    <source>
        <dbReference type="ARBA" id="ARBA00022448"/>
    </source>
</evidence>
<evidence type="ECO:0000313" key="8">
    <source>
        <dbReference type="EMBL" id="MCZ3366372.1"/>
    </source>
</evidence>
<proteinExistence type="predicted"/>
<dbReference type="PANTHER" id="PTHR42718">
    <property type="entry name" value="MAJOR FACILITATOR SUPERFAMILY MULTIDRUG TRANSPORTER MFSC"/>
    <property type="match status" value="1"/>
</dbReference>
<keyword evidence="4 6" id="KW-1133">Transmembrane helix</keyword>
<feature type="transmembrane region" description="Helical" evidence="6">
    <location>
        <begin position="144"/>
        <end position="165"/>
    </location>
</feature>
<dbReference type="CDD" id="cd17321">
    <property type="entry name" value="MFS_MMR_MDR_like"/>
    <property type="match status" value="1"/>
</dbReference>
<protein>
    <submittedName>
        <fullName evidence="9">MFS transporter</fullName>
    </submittedName>
</protein>
<dbReference type="InterPro" id="IPR011701">
    <property type="entry name" value="MFS"/>
</dbReference>
<feature type="transmembrane region" description="Helical" evidence="6">
    <location>
        <begin position="231"/>
        <end position="249"/>
    </location>
</feature>
<dbReference type="PROSITE" id="PS50850">
    <property type="entry name" value="MFS"/>
    <property type="match status" value="1"/>
</dbReference>
<feature type="transmembrane region" description="Helical" evidence="6">
    <location>
        <begin position="82"/>
        <end position="99"/>
    </location>
</feature>